<dbReference type="EMBL" id="JADOES010000023">
    <property type="protein sequence ID" value="MBT9316250.1"/>
    <property type="molecule type" value="Genomic_DNA"/>
</dbReference>
<accession>A0A947DG15</accession>
<organism evidence="1 2">
    <name type="scientific">Leptothoe spongobia TAU-MAC 1115</name>
    <dbReference type="NCBI Taxonomy" id="1967444"/>
    <lineage>
        <taxon>Bacteria</taxon>
        <taxon>Bacillati</taxon>
        <taxon>Cyanobacteriota</taxon>
        <taxon>Cyanophyceae</taxon>
        <taxon>Nodosilineales</taxon>
        <taxon>Cymatolegaceae</taxon>
        <taxon>Leptothoe</taxon>
        <taxon>Leptothoe spongobia</taxon>
    </lineage>
</organism>
<name>A0A947DG15_9CYAN</name>
<gene>
    <name evidence="1" type="ORF">IXB50_12540</name>
</gene>
<reference evidence="1" key="2">
    <citation type="journal article" date="2021" name="Mar. Drugs">
        <title>Genome Reduction and Secondary Metabolism of the Marine Sponge-Associated Cyanobacterium Leptothoe.</title>
        <authorList>
            <person name="Konstantinou D."/>
            <person name="Popin R.V."/>
            <person name="Fewer D.P."/>
            <person name="Sivonen K."/>
            <person name="Gkelis S."/>
        </authorList>
    </citation>
    <scope>NUCLEOTIDE SEQUENCE</scope>
    <source>
        <strain evidence="1">TAU-MAC 1115</strain>
    </source>
</reference>
<dbReference type="RefSeq" id="WP_215609318.1">
    <property type="nucleotide sequence ID" value="NZ_JADOES010000023.1"/>
</dbReference>
<comment type="caution">
    <text evidence="1">The sequence shown here is derived from an EMBL/GenBank/DDBJ whole genome shotgun (WGS) entry which is preliminary data.</text>
</comment>
<dbReference type="InterPro" id="IPR025132">
    <property type="entry name" value="DUF4058"/>
</dbReference>
<dbReference type="Proteomes" id="UP000717364">
    <property type="component" value="Unassembled WGS sequence"/>
</dbReference>
<protein>
    <submittedName>
        <fullName evidence="1">DUF4058 family protein</fullName>
    </submittedName>
</protein>
<proteinExistence type="predicted"/>
<keyword evidence="2" id="KW-1185">Reference proteome</keyword>
<dbReference type="AlphaFoldDB" id="A0A947DG15"/>
<evidence type="ECO:0000313" key="1">
    <source>
        <dbReference type="EMBL" id="MBT9316250.1"/>
    </source>
</evidence>
<evidence type="ECO:0000313" key="2">
    <source>
        <dbReference type="Proteomes" id="UP000717364"/>
    </source>
</evidence>
<sequence>MPSPFPGMDPYLEQPRFWSSFHSRLIVAISDTLAPQLRPHSFVEVETRTYNDNPDAELLASSEPHQPQTLTLPMPIEIKERYLEVREVGSNAVIAVIEVLSPKNKRKGKGRTIYEAKRQTVLGSASHLIEIDLLRSDPPMPMQEATRLAHYHILVSRAEQRPQAELYAATIREPLPEFPVPLKTADEAVLVNLQAIFTGLYERASYDLRIDYSQPLPPPSFSEADQAWIASLFQST</sequence>
<dbReference type="Pfam" id="PF13267">
    <property type="entry name" value="DUF4058"/>
    <property type="match status" value="2"/>
</dbReference>
<reference evidence="1" key="1">
    <citation type="submission" date="2020-11" db="EMBL/GenBank/DDBJ databases">
        <authorList>
            <person name="Konstantinou D."/>
            <person name="Gkelis S."/>
            <person name="Popin R."/>
            <person name="Fewer D."/>
            <person name="Sivonen K."/>
        </authorList>
    </citation>
    <scope>NUCLEOTIDE SEQUENCE</scope>
    <source>
        <strain evidence="1">TAU-MAC 1115</strain>
    </source>
</reference>